<keyword evidence="2" id="KW-1185">Reference proteome</keyword>
<sequence>MFTRDFEAKNYMDLNTNLDADGKLPNLSSTIEDLRLVANHYQGDCLALLELLRTLERLHREICESLFLESLPSNRQALYNLLRDIETSGGWPYIQRIKLRSLLEVLSEAAADHTPDREDSVSLDGE</sequence>
<dbReference type="PATRIC" id="fig|56110.3.peg.6609"/>
<gene>
    <name evidence="1" type="ORF">Oscil6304_5395</name>
</gene>
<dbReference type="HOGENOM" id="CLU_151356_0_0_3"/>
<accession>K9TR66</accession>
<dbReference type="AlphaFoldDB" id="K9TR66"/>
<evidence type="ECO:0000313" key="1">
    <source>
        <dbReference type="EMBL" id="AFY84883.1"/>
    </source>
</evidence>
<reference evidence="1 2" key="1">
    <citation type="submission" date="2012-06" db="EMBL/GenBank/DDBJ databases">
        <title>Finished chromosome of genome of Oscillatoria acuminata PCC 6304.</title>
        <authorList>
            <consortium name="US DOE Joint Genome Institute"/>
            <person name="Gugger M."/>
            <person name="Coursin T."/>
            <person name="Rippka R."/>
            <person name="Tandeau De Marsac N."/>
            <person name="Huntemann M."/>
            <person name="Wei C.-L."/>
            <person name="Han J."/>
            <person name="Detter J.C."/>
            <person name="Han C."/>
            <person name="Tapia R."/>
            <person name="Davenport K."/>
            <person name="Daligault H."/>
            <person name="Erkkila T."/>
            <person name="Gu W."/>
            <person name="Munk A.C.C."/>
            <person name="Teshima H."/>
            <person name="Xu Y."/>
            <person name="Chain P."/>
            <person name="Chen A."/>
            <person name="Krypides N."/>
            <person name="Mavromatis K."/>
            <person name="Markowitz V."/>
            <person name="Szeto E."/>
            <person name="Ivanova N."/>
            <person name="Mikhailova N."/>
            <person name="Ovchinnikova G."/>
            <person name="Pagani I."/>
            <person name="Pati A."/>
            <person name="Goodwin L."/>
            <person name="Peters L."/>
            <person name="Pitluck S."/>
            <person name="Woyke T."/>
            <person name="Kerfeld C."/>
        </authorList>
    </citation>
    <scope>NUCLEOTIDE SEQUENCE [LARGE SCALE GENOMIC DNA]</scope>
    <source>
        <strain evidence="1 2">PCC 6304</strain>
    </source>
</reference>
<organism evidence="1 2">
    <name type="scientific">Oscillatoria acuminata PCC 6304</name>
    <dbReference type="NCBI Taxonomy" id="56110"/>
    <lineage>
        <taxon>Bacteria</taxon>
        <taxon>Bacillati</taxon>
        <taxon>Cyanobacteriota</taxon>
        <taxon>Cyanophyceae</taxon>
        <taxon>Oscillatoriophycideae</taxon>
        <taxon>Oscillatoriales</taxon>
        <taxon>Oscillatoriaceae</taxon>
        <taxon>Oscillatoria</taxon>
    </lineage>
</organism>
<name>K9TR66_9CYAN</name>
<dbReference type="InParanoid" id="K9TR66"/>
<dbReference type="STRING" id="56110.Oscil6304_5395"/>
<dbReference type="EMBL" id="CP003607">
    <property type="protein sequence ID" value="AFY84883.1"/>
    <property type="molecule type" value="Genomic_DNA"/>
</dbReference>
<dbReference type="eggNOG" id="ENOG50330B3">
    <property type="taxonomic scope" value="Bacteria"/>
</dbReference>
<proteinExistence type="predicted"/>
<protein>
    <submittedName>
        <fullName evidence="1">Uncharacterized protein</fullName>
    </submittedName>
</protein>
<dbReference type="KEGG" id="oac:Oscil6304_5395"/>
<dbReference type="RefSeq" id="WP_015151495.1">
    <property type="nucleotide sequence ID" value="NC_019693.1"/>
</dbReference>
<dbReference type="Proteomes" id="UP000010367">
    <property type="component" value="Chromosome"/>
</dbReference>
<evidence type="ECO:0000313" key="2">
    <source>
        <dbReference type="Proteomes" id="UP000010367"/>
    </source>
</evidence>